<dbReference type="GO" id="GO:0031201">
    <property type="term" value="C:SNARE complex"/>
    <property type="evidence" value="ECO:0007669"/>
    <property type="project" value="TreeGrafter"/>
</dbReference>
<dbReference type="GO" id="GO:0015031">
    <property type="term" value="P:protein transport"/>
    <property type="evidence" value="ECO:0007669"/>
    <property type="project" value="InterPro"/>
</dbReference>
<dbReference type="GO" id="GO:2000786">
    <property type="term" value="P:positive regulation of autophagosome assembly"/>
    <property type="evidence" value="ECO:0007669"/>
    <property type="project" value="TreeGrafter"/>
</dbReference>
<dbReference type="Gene3D" id="1.20.1270.60">
    <property type="entry name" value="Arfaptin homology (AH) domain/BAR domain"/>
    <property type="match status" value="2"/>
</dbReference>
<reference evidence="1" key="2">
    <citation type="submission" date="2004-02" db="EMBL/GenBank/DDBJ databases">
        <authorList>
            <consortium name="Genoscope"/>
            <consortium name="Whitehead Institute Centre for Genome Research"/>
        </authorList>
    </citation>
    <scope>NUCLEOTIDE SEQUENCE</scope>
</reference>
<proteinExistence type="predicted"/>
<evidence type="ECO:0000313" key="1">
    <source>
        <dbReference type="EMBL" id="CAG14791.1"/>
    </source>
</evidence>
<dbReference type="GO" id="GO:0032266">
    <property type="term" value="F:phosphatidylinositol-3-phosphate binding"/>
    <property type="evidence" value="ECO:0007669"/>
    <property type="project" value="TreeGrafter"/>
</dbReference>
<dbReference type="GO" id="GO:0005886">
    <property type="term" value="C:plasma membrane"/>
    <property type="evidence" value="ECO:0007669"/>
    <property type="project" value="TreeGrafter"/>
</dbReference>
<feature type="non-terminal residue" evidence="1">
    <location>
        <position position="310"/>
    </location>
</feature>
<dbReference type="AlphaFoldDB" id="Q4R9Z2"/>
<dbReference type="PANTHER" id="PTHR46596:SF1">
    <property type="entry name" value="SORTING NEXIN-4"/>
    <property type="match status" value="1"/>
</dbReference>
<dbReference type="EMBL" id="CAAE01024828">
    <property type="protein sequence ID" value="CAG14791.1"/>
    <property type="molecule type" value="Genomic_DNA"/>
</dbReference>
<dbReference type="KEGG" id="tng:GSTEN00036622G001"/>
<dbReference type="PANTHER" id="PTHR46596">
    <property type="entry name" value="SORTING NEXIN-4"/>
    <property type="match status" value="1"/>
</dbReference>
<name>Q4R9Z2_TETNG</name>
<sequence length="310" mass="35601">VTSEWSAIEKEMGDGLQSAGHHMDTYAASIDDILEEEEHYADQLKEYLFYTDAVRAVCRKHELIQYELELAAQDLAYKKQQKEELVTGVTLLRRLISTHSPCLCTAPSGIHLCSCTMNPCVKLCVCVRVCAQTVRVFSLKGMTSKLFGQESQEQRESRLAALEQSIQEGEAALKQKNAECQYDQHQLWIYLESVSLHDNRRNVPSHLQDSRVYSLFRPSHGITCKCNIWSKWQLPQRLQIFFISCVICALPVCDGVYREFVQTAWEDIERFKEQKNKDLHEALISYAIMQISMCKKVFWPPVFGPCAHTP</sequence>
<dbReference type="InterPro" id="IPR027267">
    <property type="entry name" value="AH/BAR_dom_sf"/>
</dbReference>
<dbReference type="GO" id="GO:0031901">
    <property type="term" value="C:early endosome membrane"/>
    <property type="evidence" value="ECO:0007669"/>
    <property type="project" value="TreeGrafter"/>
</dbReference>
<accession>Q4R9Z2</accession>
<organism evidence="1">
    <name type="scientific">Tetraodon nigroviridis</name>
    <name type="common">Spotted green pufferfish</name>
    <name type="synonym">Chelonodon nigroviridis</name>
    <dbReference type="NCBI Taxonomy" id="99883"/>
    <lineage>
        <taxon>Eukaryota</taxon>
        <taxon>Metazoa</taxon>
        <taxon>Chordata</taxon>
        <taxon>Craniata</taxon>
        <taxon>Vertebrata</taxon>
        <taxon>Euteleostomi</taxon>
        <taxon>Actinopterygii</taxon>
        <taxon>Neopterygii</taxon>
        <taxon>Teleostei</taxon>
        <taxon>Neoteleostei</taxon>
        <taxon>Acanthomorphata</taxon>
        <taxon>Eupercaria</taxon>
        <taxon>Tetraodontiformes</taxon>
        <taxon>Tetradontoidea</taxon>
        <taxon>Tetraodontidae</taxon>
        <taxon>Tetraodon</taxon>
    </lineage>
</organism>
<dbReference type="InterPro" id="IPR034783">
    <property type="entry name" value="SNX4"/>
</dbReference>
<reference evidence="1" key="1">
    <citation type="journal article" date="2004" name="Nature">
        <title>Genome duplication in the teleost fish Tetraodon nigroviridis reveals the early vertebrate proto-karyotype.</title>
        <authorList>
            <person name="Jaillon O."/>
            <person name="Aury J.-M."/>
            <person name="Brunet F."/>
            <person name="Petit J.-L."/>
            <person name="Stange-Thomann N."/>
            <person name="Mauceli E."/>
            <person name="Bouneau L."/>
            <person name="Fischer C."/>
            <person name="Ozouf-Costaz C."/>
            <person name="Bernot A."/>
            <person name="Nicaud S."/>
            <person name="Jaffe D."/>
            <person name="Fisher S."/>
            <person name="Lutfalla G."/>
            <person name="Dossat C."/>
            <person name="Segurens B."/>
            <person name="Dasilva C."/>
            <person name="Salanoubat M."/>
            <person name="Levy M."/>
            <person name="Boudet N."/>
            <person name="Castellano S."/>
            <person name="Anthouard V."/>
            <person name="Jubin C."/>
            <person name="Castelli V."/>
            <person name="Katinka M."/>
            <person name="Vacherie B."/>
            <person name="Biemont C."/>
            <person name="Skalli Z."/>
            <person name="Cattolico L."/>
            <person name="Poulain J."/>
            <person name="De Berardinis V."/>
            <person name="Cruaud C."/>
            <person name="Duprat S."/>
            <person name="Brottier P."/>
            <person name="Coutanceau J.-P."/>
            <person name="Gouzy J."/>
            <person name="Parra G."/>
            <person name="Lardier G."/>
            <person name="Chapple C."/>
            <person name="McKernan K.J."/>
            <person name="McEwan P."/>
            <person name="Bosak S."/>
            <person name="Kellis M."/>
            <person name="Volff J.-N."/>
            <person name="Guigo R."/>
            <person name="Zody M.C."/>
            <person name="Mesirov J."/>
            <person name="Lindblad-Toh K."/>
            <person name="Birren B."/>
            <person name="Nusbaum C."/>
            <person name="Kahn D."/>
            <person name="Robinson-Rechavi M."/>
            <person name="Laudet V."/>
            <person name="Schachter V."/>
            <person name="Quetier F."/>
            <person name="Saurin W."/>
            <person name="Scarpelli C."/>
            <person name="Wincker P."/>
            <person name="Lander E.S."/>
            <person name="Weissenbach J."/>
            <person name="Roest Crollius H."/>
        </authorList>
    </citation>
    <scope>NUCLEOTIDE SEQUENCE [LARGE SCALE GENOMIC DNA]</scope>
</reference>
<gene>
    <name evidence="1" type="ORF">GSTENG00036622001</name>
</gene>
<comment type="caution">
    <text evidence="1">The sequence shown here is derived from an EMBL/GenBank/DDBJ whole genome shotgun (WGS) entry which is preliminary data.</text>
</comment>
<protein>
    <submittedName>
        <fullName evidence="1">(spotted green pufferfish) hypothetical protein</fullName>
    </submittedName>
</protein>
<dbReference type="OrthoDB" id="289314at2759"/>